<dbReference type="FunFam" id="3.30.160.60:FF:000671">
    <property type="entry name" value="Zinc finger protein 26"/>
    <property type="match status" value="1"/>
</dbReference>
<dbReference type="InterPro" id="IPR036236">
    <property type="entry name" value="Znf_C2H2_sf"/>
</dbReference>
<feature type="domain" description="C2H2-type" evidence="12">
    <location>
        <begin position="291"/>
        <end position="316"/>
    </location>
</feature>
<feature type="domain" description="C2H2-type" evidence="12">
    <location>
        <begin position="236"/>
        <end position="258"/>
    </location>
</feature>
<dbReference type="InterPro" id="IPR013087">
    <property type="entry name" value="Znf_C2H2_type"/>
</dbReference>
<evidence type="ECO:0000256" key="10">
    <source>
        <dbReference type="ARBA" id="ARBA00023242"/>
    </source>
</evidence>
<feature type="domain" description="C2H2-type" evidence="12">
    <location>
        <begin position="150"/>
        <end position="177"/>
    </location>
</feature>
<proteinExistence type="inferred from homology"/>
<comment type="subcellular location">
    <subcellularLocation>
        <location evidence="1">Nucleus</location>
    </subcellularLocation>
</comment>
<evidence type="ECO:0000256" key="1">
    <source>
        <dbReference type="ARBA" id="ARBA00004123"/>
    </source>
</evidence>
<dbReference type="SMART" id="SM00355">
    <property type="entry name" value="ZnF_C2H2"/>
    <property type="match status" value="11"/>
</dbReference>
<evidence type="ECO:0000256" key="4">
    <source>
        <dbReference type="ARBA" id="ARBA00022737"/>
    </source>
</evidence>
<sequence>MANQDFKASEINPGFFVTPAMVNQNWKGALFLITDTLVKADLSKHTCAFRCKEQGARKGLDKERLHYNLKTVLQTDEKNRLKVFYECAHCLFRLPSFASVCAHMREEHNERPFKNVKETKKHTCIYCDRIFSTNFKMEEHMRDHTGEKPFLCSTCGKSFKRKDVLKNHTKTHEDRVNWFKCEVCGKIFPTTHRLEAHRKIHFPESRTEQCDICGWSTDCQSKLKYHMRSHSKEKTLSCDVCGKSFRNNSGLYNHKQIHKPFSHKCDNCGRGFSLSSNLRRHMKTHTGKKEFECDICHRFFAEKCTLIQHQWVKHNNLPYKCDECDEQFQLNVELNQHRMYLKKQVDDVPDKEPVPCQDCDRIFLHERSLKFHMFKVHNMVKVGRKTSKLICDFCNKIYLAPHNLRKHIKKHLQVEEKNNLIKFLFLAPKTARCLQK</sequence>
<dbReference type="Pfam" id="PF00096">
    <property type="entry name" value="zf-C2H2"/>
    <property type="match status" value="3"/>
</dbReference>
<dbReference type="FunFam" id="3.30.160.60:FF:002343">
    <property type="entry name" value="Zinc finger protein 33A"/>
    <property type="match status" value="1"/>
</dbReference>
<evidence type="ECO:0000256" key="11">
    <source>
        <dbReference type="PROSITE-ProRule" id="PRU00042"/>
    </source>
</evidence>
<feature type="domain" description="C2H2-type" evidence="12">
    <location>
        <begin position="263"/>
        <end position="290"/>
    </location>
</feature>
<dbReference type="InterPro" id="IPR050636">
    <property type="entry name" value="C2H2-ZF_domain-containing"/>
</dbReference>
<dbReference type="GO" id="GO:0003677">
    <property type="term" value="F:DNA binding"/>
    <property type="evidence" value="ECO:0007669"/>
    <property type="project" value="UniProtKB-KW"/>
</dbReference>
<dbReference type="SUPFAM" id="SSF57667">
    <property type="entry name" value="beta-beta-alpha zinc fingers"/>
    <property type="match status" value="4"/>
</dbReference>
<keyword evidence="14" id="KW-1185">Reference proteome</keyword>
<evidence type="ECO:0000313" key="13">
    <source>
        <dbReference type="EMBL" id="CAB3387525.1"/>
    </source>
</evidence>
<dbReference type="AlphaFoldDB" id="A0A8S1E5K0"/>
<keyword evidence="4" id="KW-0677">Repeat</keyword>
<evidence type="ECO:0000256" key="5">
    <source>
        <dbReference type="ARBA" id="ARBA00022771"/>
    </source>
</evidence>
<dbReference type="Pfam" id="PF13912">
    <property type="entry name" value="zf-C2H2_6"/>
    <property type="match status" value="2"/>
</dbReference>
<dbReference type="PROSITE" id="PS00028">
    <property type="entry name" value="ZINC_FINGER_C2H2_1"/>
    <property type="match status" value="9"/>
</dbReference>
<keyword evidence="10" id="KW-0539">Nucleus</keyword>
<dbReference type="Gene3D" id="3.30.160.60">
    <property type="entry name" value="Classic Zinc Finger"/>
    <property type="match status" value="7"/>
</dbReference>
<dbReference type="FunFam" id="3.30.160.60:FF:000770">
    <property type="entry name" value="zinc finger protein 16"/>
    <property type="match status" value="1"/>
</dbReference>
<evidence type="ECO:0000256" key="2">
    <source>
        <dbReference type="ARBA" id="ARBA00006991"/>
    </source>
</evidence>
<dbReference type="PROSITE" id="PS50157">
    <property type="entry name" value="ZINC_FINGER_C2H2_2"/>
    <property type="match status" value="9"/>
</dbReference>
<evidence type="ECO:0000313" key="14">
    <source>
        <dbReference type="Proteomes" id="UP000494165"/>
    </source>
</evidence>
<feature type="domain" description="C2H2-type" evidence="12">
    <location>
        <begin position="122"/>
        <end position="149"/>
    </location>
</feature>
<dbReference type="GO" id="GO:0008270">
    <property type="term" value="F:zinc ion binding"/>
    <property type="evidence" value="ECO:0007669"/>
    <property type="project" value="UniProtKB-KW"/>
</dbReference>
<dbReference type="GO" id="GO:0006355">
    <property type="term" value="P:regulation of DNA-templated transcription"/>
    <property type="evidence" value="ECO:0007669"/>
    <property type="project" value="UniProtKB-ARBA"/>
</dbReference>
<reference evidence="13 14" key="1">
    <citation type="submission" date="2020-04" db="EMBL/GenBank/DDBJ databases">
        <authorList>
            <person name="Alioto T."/>
            <person name="Alioto T."/>
            <person name="Gomez Garrido J."/>
        </authorList>
    </citation>
    <scope>NUCLEOTIDE SEQUENCE [LARGE SCALE GENOMIC DNA]</scope>
</reference>
<keyword evidence="9" id="KW-0804">Transcription</keyword>
<dbReference type="GO" id="GO:0005634">
    <property type="term" value="C:nucleus"/>
    <property type="evidence" value="ECO:0007669"/>
    <property type="project" value="UniProtKB-SubCell"/>
</dbReference>
<protein>
    <recommendedName>
        <fullName evidence="12">C2H2-type domain-containing protein</fullName>
    </recommendedName>
</protein>
<dbReference type="PANTHER" id="PTHR47772">
    <property type="entry name" value="ZINC FINGER PROTEIN 200"/>
    <property type="match status" value="1"/>
</dbReference>
<keyword evidence="6" id="KW-0862">Zinc</keyword>
<name>A0A8S1E5K0_9INSE</name>
<comment type="caution">
    <text evidence="13">The sequence shown here is derived from an EMBL/GenBank/DDBJ whole genome shotgun (WGS) entry which is preliminary data.</text>
</comment>
<accession>A0A8S1E5K0</accession>
<evidence type="ECO:0000256" key="7">
    <source>
        <dbReference type="ARBA" id="ARBA00023015"/>
    </source>
</evidence>
<organism evidence="13 14">
    <name type="scientific">Cloeon dipterum</name>
    <dbReference type="NCBI Taxonomy" id="197152"/>
    <lineage>
        <taxon>Eukaryota</taxon>
        <taxon>Metazoa</taxon>
        <taxon>Ecdysozoa</taxon>
        <taxon>Arthropoda</taxon>
        <taxon>Hexapoda</taxon>
        <taxon>Insecta</taxon>
        <taxon>Pterygota</taxon>
        <taxon>Palaeoptera</taxon>
        <taxon>Ephemeroptera</taxon>
        <taxon>Pisciforma</taxon>
        <taxon>Baetidae</taxon>
        <taxon>Cloeon</taxon>
    </lineage>
</organism>
<keyword evidence="5 11" id="KW-0863">Zinc-finger</keyword>
<evidence type="ECO:0000259" key="12">
    <source>
        <dbReference type="PROSITE" id="PS50157"/>
    </source>
</evidence>
<feature type="domain" description="C2H2-type" evidence="12">
    <location>
        <begin position="354"/>
        <end position="382"/>
    </location>
</feature>
<evidence type="ECO:0000256" key="9">
    <source>
        <dbReference type="ARBA" id="ARBA00023163"/>
    </source>
</evidence>
<dbReference type="EMBL" id="CADEPI010000586">
    <property type="protein sequence ID" value="CAB3387525.1"/>
    <property type="molecule type" value="Genomic_DNA"/>
</dbReference>
<feature type="domain" description="C2H2-type" evidence="12">
    <location>
        <begin position="319"/>
        <end position="349"/>
    </location>
</feature>
<keyword evidence="7" id="KW-0805">Transcription regulation</keyword>
<dbReference type="Proteomes" id="UP000494165">
    <property type="component" value="Unassembled WGS sequence"/>
</dbReference>
<evidence type="ECO:0000256" key="3">
    <source>
        <dbReference type="ARBA" id="ARBA00022723"/>
    </source>
</evidence>
<evidence type="ECO:0000256" key="6">
    <source>
        <dbReference type="ARBA" id="ARBA00022833"/>
    </source>
</evidence>
<feature type="domain" description="C2H2-type" evidence="12">
    <location>
        <begin position="208"/>
        <end position="235"/>
    </location>
</feature>
<feature type="domain" description="C2H2-type" evidence="12">
    <location>
        <begin position="179"/>
        <end position="206"/>
    </location>
</feature>
<keyword evidence="8" id="KW-0238">DNA-binding</keyword>
<dbReference type="PANTHER" id="PTHR47772:SF4">
    <property type="entry name" value="ZFP64 ZINC FINGER PROTEIN"/>
    <property type="match status" value="1"/>
</dbReference>
<evidence type="ECO:0000256" key="8">
    <source>
        <dbReference type="ARBA" id="ARBA00023125"/>
    </source>
</evidence>
<comment type="similarity">
    <text evidence="2">Belongs to the krueppel C2H2-type zinc-finger protein family.</text>
</comment>
<dbReference type="OrthoDB" id="6077919at2759"/>
<gene>
    <name evidence="13" type="ORF">CLODIP_2_CD12509</name>
</gene>
<keyword evidence="3" id="KW-0479">Metal-binding</keyword>